<name>A0AAV1IM95_9CHLO</name>
<evidence type="ECO:0000256" key="4">
    <source>
        <dbReference type="ARBA" id="ARBA00022598"/>
    </source>
</evidence>
<feature type="domain" description="SAICAR synthetase/ADE2 N-terminal" evidence="9">
    <location>
        <begin position="112"/>
        <end position="357"/>
    </location>
</feature>
<dbReference type="CDD" id="cd01414">
    <property type="entry name" value="SAICAR_synt_Sc"/>
    <property type="match status" value="1"/>
</dbReference>
<dbReference type="PANTHER" id="PTHR43700:SF1">
    <property type="entry name" value="PHOSPHORIBOSYLAMINOIMIDAZOLE-SUCCINOCARBOXAMIDE SYNTHASE"/>
    <property type="match status" value="1"/>
</dbReference>
<accession>A0AAV1IM95</accession>
<keyword evidence="4" id="KW-0436">Ligase</keyword>
<dbReference type="Gene3D" id="3.30.200.20">
    <property type="entry name" value="Phosphorylase Kinase, domain 1"/>
    <property type="match status" value="1"/>
</dbReference>
<proteinExistence type="inferred from homology"/>
<comment type="caution">
    <text evidence="10">The sequence shown here is derived from an EMBL/GenBank/DDBJ whole genome shotgun (WGS) entry which is preliminary data.</text>
</comment>
<dbReference type="GO" id="GO:0005524">
    <property type="term" value="F:ATP binding"/>
    <property type="evidence" value="ECO:0007669"/>
    <property type="project" value="UniProtKB-KW"/>
</dbReference>
<dbReference type="AlphaFoldDB" id="A0AAV1IM95"/>
<dbReference type="PANTHER" id="PTHR43700">
    <property type="entry name" value="PHOSPHORIBOSYLAMINOIMIDAZOLE-SUCCINOCARBOXAMIDE SYNTHASE"/>
    <property type="match status" value="1"/>
</dbReference>
<dbReference type="PROSITE" id="PS51257">
    <property type="entry name" value="PROKAR_LIPOPROTEIN"/>
    <property type="match status" value="1"/>
</dbReference>
<evidence type="ECO:0000256" key="2">
    <source>
        <dbReference type="ARBA" id="ARBA00010190"/>
    </source>
</evidence>
<dbReference type="GO" id="GO:0009570">
    <property type="term" value="C:chloroplast stroma"/>
    <property type="evidence" value="ECO:0007669"/>
    <property type="project" value="TreeGrafter"/>
</dbReference>
<gene>
    <name evidence="10" type="ORF">CVIRNUC_010324</name>
</gene>
<dbReference type="NCBIfam" id="NF009251">
    <property type="entry name" value="PRK12607.1"/>
    <property type="match status" value="1"/>
</dbReference>
<dbReference type="SUPFAM" id="SSF56104">
    <property type="entry name" value="SAICAR synthase-like"/>
    <property type="match status" value="1"/>
</dbReference>
<dbReference type="Gene3D" id="3.30.470.20">
    <property type="entry name" value="ATP-grasp fold, B domain"/>
    <property type="match status" value="1"/>
</dbReference>
<dbReference type="InterPro" id="IPR028923">
    <property type="entry name" value="SAICAR_synt/ADE2_N"/>
</dbReference>
<keyword evidence="11" id="KW-1185">Reference proteome</keyword>
<evidence type="ECO:0000256" key="6">
    <source>
        <dbReference type="ARBA" id="ARBA00022755"/>
    </source>
</evidence>
<dbReference type="InterPro" id="IPR018236">
    <property type="entry name" value="SAICAR_synthetase_CS"/>
</dbReference>
<sequence>MRANLLGPPLLSSAAKHTVPILLPLQLGAGCPYSSITAADLSGPRHRVHSYVKGHISHEGCRGRMSVHAAVTESITSIERTQGIRPEVDAAIQQSVGRCIQESNLDIGERTVGKVRDTYVVGDKLVIVTTDRQSAFDRLLASIPFKGQVLNLTSAWWMQNTQHLIANALLDVPHPNVSIMRRCKVFPVEVVVRGFMTGSTETSLWTHYSAGEREYCGNRFPDGLRKNDRLEANVVTPTTKAADHDVPLSPEEIVRQGLVTQEDWDTVSSAALELFAYGQAEAAKRGLLLVDTKYEFGRDSEGTIRLIDEIHTPDSSRYWLANTYEERHRQSQEPQNVDKEFLRLWFRHNCDPYNDKVLPEAPVELVTELARRYVLLYERITGRDFEIPRFREDIQSEMAASVGAALKTSGGLTGQD</sequence>
<dbReference type="HAMAP" id="MF_00137">
    <property type="entry name" value="SAICAR_synth"/>
    <property type="match status" value="1"/>
</dbReference>
<evidence type="ECO:0000259" key="9">
    <source>
        <dbReference type="Pfam" id="PF01259"/>
    </source>
</evidence>
<dbReference type="GO" id="GO:0004639">
    <property type="term" value="F:phosphoribosylaminoimidazolesuccinocarboxamide synthase activity"/>
    <property type="evidence" value="ECO:0007669"/>
    <property type="project" value="UniProtKB-EC"/>
</dbReference>
<dbReference type="PROSITE" id="PS01057">
    <property type="entry name" value="SAICAR_SYNTHETASE_1"/>
    <property type="match status" value="1"/>
</dbReference>
<keyword evidence="7" id="KW-0067">ATP-binding</keyword>
<dbReference type="GO" id="GO:0006189">
    <property type="term" value="P:'de novo' IMP biosynthetic process"/>
    <property type="evidence" value="ECO:0007669"/>
    <property type="project" value="TreeGrafter"/>
</dbReference>
<keyword evidence="5" id="KW-0547">Nucleotide-binding</keyword>
<comment type="similarity">
    <text evidence="2">Belongs to the SAICAR synthetase family.</text>
</comment>
<dbReference type="Proteomes" id="UP001314263">
    <property type="component" value="Unassembled WGS sequence"/>
</dbReference>
<evidence type="ECO:0000256" key="3">
    <source>
        <dbReference type="ARBA" id="ARBA00012217"/>
    </source>
</evidence>
<dbReference type="PROSITE" id="PS01058">
    <property type="entry name" value="SAICAR_SYNTHETASE_2"/>
    <property type="match status" value="1"/>
</dbReference>
<evidence type="ECO:0000313" key="10">
    <source>
        <dbReference type="EMBL" id="CAK0787108.1"/>
    </source>
</evidence>
<dbReference type="FunFam" id="3.30.470.20:FF:000015">
    <property type="entry name" value="Phosphoribosylaminoimidazole-succinocarboxamide synthase"/>
    <property type="match status" value="1"/>
</dbReference>
<dbReference type="EC" id="6.3.2.6" evidence="3"/>
<dbReference type="Pfam" id="PF01259">
    <property type="entry name" value="SAICAR_synt"/>
    <property type="match status" value="1"/>
</dbReference>
<evidence type="ECO:0000256" key="1">
    <source>
        <dbReference type="ARBA" id="ARBA00004672"/>
    </source>
</evidence>
<protein>
    <recommendedName>
        <fullName evidence="3">phosphoribosylaminoimidazolesuccinocarboxamide synthase</fullName>
        <ecNumber evidence="3">6.3.2.6</ecNumber>
    </recommendedName>
    <alternativeName>
        <fullName evidence="8">SAICAR synthetase</fullName>
    </alternativeName>
</protein>
<evidence type="ECO:0000256" key="8">
    <source>
        <dbReference type="ARBA" id="ARBA00030409"/>
    </source>
</evidence>
<keyword evidence="6" id="KW-0658">Purine biosynthesis</keyword>
<dbReference type="EMBL" id="CAUYUE010000016">
    <property type="protein sequence ID" value="CAK0787108.1"/>
    <property type="molecule type" value="Genomic_DNA"/>
</dbReference>
<evidence type="ECO:0000313" key="11">
    <source>
        <dbReference type="Proteomes" id="UP001314263"/>
    </source>
</evidence>
<comment type="pathway">
    <text evidence="1">Purine metabolism; IMP biosynthesis via de novo pathway; 5-amino-1-(5-phospho-D-ribosyl)imidazole-4-carboxamide from 5-amino-1-(5-phospho-D-ribosyl)imidazole-4-carboxylate: step 1/2.</text>
</comment>
<organism evidence="10 11">
    <name type="scientific">Coccomyxa viridis</name>
    <dbReference type="NCBI Taxonomy" id="1274662"/>
    <lineage>
        <taxon>Eukaryota</taxon>
        <taxon>Viridiplantae</taxon>
        <taxon>Chlorophyta</taxon>
        <taxon>core chlorophytes</taxon>
        <taxon>Trebouxiophyceae</taxon>
        <taxon>Trebouxiophyceae incertae sedis</taxon>
        <taxon>Coccomyxaceae</taxon>
        <taxon>Coccomyxa</taxon>
    </lineage>
</organism>
<evidence type="ECO:0000256" key="7">
    <source>
        <dbReference type="ARBA" id="ARBA00022840"/>
    </source>
</evidence>
<reference evidence="10 11" key="1">
    <citation type="submission" date="2023-10" db="EMBL/GenBank/DDBJ databases">
        <authorList>
            <person name="Maclean D."/>
            <person name="Macfadyen A."/>
        </authorList>
    </citation>
    <scope>NUCLEOTIDE SEQUENCE [LARGE SCALE GENOMIC DNA]</scope>
</reference>
<evidence type="ECO:0000256" key="5">
    <source>
        <dbReference type="ARBA" id="ARBA00022741"/>
    </source>
</evidence>